<dbReference type="RefSeq" id="WP_338258634.1">
    <property type="nucleotide sequence ID" value="NZ_BSRI01000003.1"/>
</dbReference>
<gene>
    <name evidence="2" type="ORF">KDH_80220</name>
</gene>
<organism evidence="2 3">
    <name type="scientific">Dictyobacter halimunensis</name>
    <dbReference type="NCBI Taxonomy" id="3026934"/>
    <lineage>
        <taxon>Bacteria</taxon>
        <taxon>Bacillati</taxon>
        <taxon>Chloroflexota</taxon>
        <taxon>Ktedonobacteria</taxon>
        <taxon>Ktedonobacterales</taxon>
        <taxon>Dictyobacteraceae</taxon>
        <taxon>Dictyobacter</taxon>
    </lineage>
</organism>
<proteinExistence type="predicted"/>
<dbReference type="EMBL" id="BSRI01000003">
    <property type="protein sequence ID" value="GLV61206.1"/>
    <property type="molecule type" value="Genomic_DNA"/>
</dbReference>
<evidence type="ECO:0000256" key="1">
    <source>
        <dbReference type="SAM" id="MobiDB-lite"/>
    </source>
</evidence>
<name>A0ABQ6G5U7_9CHLR</name>
<feature type="compositionally biased region" description="Acidic residues" evidence="1">
    <location>
        <begin position="76"/>
        <end position="95"/>
    </location>
</feature>
<reference evidence="2 3" key="1">
    <citation type="submission" date="2023-02" db="EMBL/GenBank/DDBJ databases">
        <title>Dictyobacter halimunensis sp. nov., a new member of the class Ktedonobacteria from forest soil in a geothermal area.</title>
        <authorList>
            <person name="Rachmania M.K."/>
            <person name="Ningsih F."/>
            <person name="Sakai Y."/>
            <person name="Yabe S."/>
            <person name="Yokota A."/>
            <person name="Sjamsuridzal W."/>
        </authorList>
    </citation>
    <scope>NUCLEOTIDE SEQUENCE [LARGE SCALE GENOMIC DNA]</scope>
    <source>
        <strain evidence="2 3">S3.2.2.5</strain>
    </source>
</reference>
<sequence length="159" mass="17371">MSTPSHKTQTPSGQPVHPSILLQQVLATQAEHRLLLQQQGAVLEHLAEMTQDLVSLHHTLLALLRQQQHASPLPEMAEEGAEEEEVDADPDDPETPVEGAYEAFAPRRASEGAPLTGEQEPNQVPVPPTEISPMRSKGPAPIEFPSQPRIRRKQGAVKL</sequence>
<evidence type="ECO:0000313" key="3">
    <source>
        <dbReference type="Proteomes" id="UP001344906"/>
    </source>
</evidence>
<dbReference type="Proteomes" id="UP001344906">
    <property type="component" value="Unassembled WGS sequence"/>
</dbReference>
<feature type="region of interest" description="Disordered" evidence="1">
    <location>
        <begin position="69"/>
        <end position="159"/>
    </location>
</feature>
<evidence type="ECO:0008006" key="4">
    <source>
        <dbReference type="Google" id="ProtNLM"/>
    </source>
</evidence>
<feature type="compositionally biased region" description="Basic residues" evidence="1">
    <location>
        <begin position="149"/>
        <end position="159"/>
    </location>
</feature>
<keyword evidence="3" id="KW-1185">Reference proteome</keyword>
<accession>A0ABQ6G5U7</accession>
<protein>
    <recommendedName>
        <fullName evidence="4">Transposase TnpC homeodomain domain-containing protein</fullName>
    </recommendedName>
</protein>
<comment type="caution">
    <text evidence="2">The sequence shown here is derived from an EMBL/GenBank/DDBJ whole genome shotgun (WGS) entry which is preliminary data.</text>
</comment>
<evidence type="ECO:0000313" key="2">
    <source>
        <dbReference type="EMBL" id="GLV61206.1"/>
    </source>
</evidence>